<feature type="transmembrane region" description="Helical" evidence="1">
    <location>
        <begin position="55"/>
        <end position="77"/>
    </location>
</feature>
<dbReference type="PANTHER" id="PTHR14969">
    <property type="entry name" value="SPHINGOSINE-1-PHOSPHATE PHOSPHOHYDROLASE"/>
    <property type="match status" value="1"/>
</dbReference>
<name>A0A7H0HDN2_9BURK</name>
<accession>A0A7H0HDN2</accession>
<dbReference type="EMBL" id="CP060790">
    <property type="protein sequence ID" value="QNP58648.1"/>
    <property type="molecule type" value="Genomic_DNA"/>
</dbReference>
<feature type="transmembrane region" description="Helical" evidence="1">
    <location>
        <begin position="125"/>
        <end position="144"/>
    </location>
</feature>
<evidence type="ECO:0000259" key="2">
    <source>
        <dbReference type="SMART" id="SM00014"/>
    </source>
</evidence>
<dbReference type="KEGG" id="amon:H9L24_16965"/>
<keyword evidence="1" id="KW-1133">Transmembrane helix</keyword>
<feature type="transmembrane region" description="Helical" evidence="1">
    <location>
        <begin position="97"/>
        <end position="118"/>
    </location>
</feature>
<dbReference type="AlphaFoldDB" id="A0A7H0HDN2"/>
<feature type="transmembrane region" description="Helical" evidence="1">
    <location>
        <begin position="28"/>
        <end position="48"/>
    </location>
</feature>
<keyword evidence="1" id="KW-0812">Transmembrane</keyword>
<feature type="domain" description="Phosphatidic acid phosphatase type 2/haloperoxidase" evidence="2">
    <location>
        <begin position="52"/>
        <end position="164"/>
    </location>
</feature>
<feature type="transmembrane region" description="Helical" evidence="1">
    <location>
        <begin position="150"/>
        <end position="166"/>
    </location>
</feature>
<dbReference type="PANTHER" id="PTHR14969:SF13">
    <property type="entry name" value="AT30094P"/>
    <property type="match status" value="1"/>
</dbReference>
<sequence length="192" mass="20187">MLPIDIAAFHALNAGAGTPQAVIDLARWISSGLPLVGAGLLAGALAAGSHGTRRAVALGLASLLLTWCVVSAIRWSFPMPRPAQLGLGMQWIDQGARAGFPSMHTATAFALALGLALGRLRLAAALAWLCAVAMAWSRVCLGVHFPSDVIAGALAGTASAWAVFALREHWIRPRGKFSAYWFRPARPSARRT</sequence>
<dbReference type="InterPro" id="IPR000326">
    <property type="entry name" value="PAP2/HPO"/>
</dbReference>
<evidence type="ECO:0000313" key="4">
    <source>
        <dbReference type="Proteomes" id="UP000516057"/>
    </source>
</evidence>
<keyword evidence="1" id="KW-0472">Membrane</keyword>
<dbReference type="SUPFAM" id="SSF48317">
    <property type="entry name" value="Acid phosphatase/Vanadium-dependent haloperoxidase"/>
    <property type="match status" value="1"/>
</dbReference>
<evidence type="ECO:0000313" key="3">
    <source>
        <dbReference type="EMBL" id="QNP58648.1"/>
    </source>
</evidence>
<dbReference type="RefSeq" id="WP_187735635.1">
    <property type="nucleotide sequence ID" value="NZ_CP060790.1"/>
</dbReference>
<dbReference type="Proteomes" id="UP000516057">
    <property type="component" value="Chromosome"/>
</dbReference>
<protein>
    <submittedName>
        <fullName evidence="3">Phosphatase PAP2 family protein</fullName>
    </submittedName>
</protein>
<dbReference type="SMART" id="SM00014">
    <property type="entry name" value="acidPPc"/>
    <property type="match status" value="1"/>
</dbReference>
<reference evidence="3 4" key="1">
    <citation type="submission" date="2020-08" db="EMBL/GenBank/DDBJ databases">
        <title>Genome sequence of Acidovorax monticola KACC 19171T.</title>
        <authorList>
            <person name="Hyun D.-W."/>
            <person name="Bae J.-W."/>
        </authorList>
    </citation>
    <scope>NUCLEOTIDE SEQUENCE [LARGE SCALE GENOMIC DNA]</scope>
    <source>
        <strain evidence="3 4">KACC 19171</strain>
    </source>
</reference>
<dbReference type="Pfam" id="PF01569">
    <property type="entry name" value="PAP2"/>
    <property type="match status" value="1"/>
</dbReference>
<evidence type="ECO:0000256" key="1">
    <source>
        <dbReference type="SAM" id="Phobius"/>
    </source>
</evidence>
<keyword evidence="4" id="KW-1185">Reference proteome</keyword>
<gene>
    <name evidence="3" type="ORF">H9L24_16965</name>
</gene>
<dbReference type="Gene3D" id="1.20.144.10">
    <property type="entry name" value="Phosphatidic acid phosphatase type 2/haloperoxidase"/>
    <property type="match status" value="1"/>
</dbReference>
<organism evidence="3 4">
    <name type="scientific">Paenacidovorax monticola</name>
    <dbReference type="NCBI Taxonomy" id="1926868"/>
    <lineage>
        <taxon>Bacteria</taxon>
        <taxon>Pseudomonadati</taxon>
        <taxon>Pseudomonadota</taxon>
        <taxon>Betaproteobacteria</taxon>
        <taxon>Burkholderiales</taxon>
        <taxon>Comamonadaceae</taxon>
        <taxon>Paenacidovorax</taxon>
    </lineage>
</organism>
<proteinExistence type="predicted"/>
<dbReference type="InterPro" id="IPR036938">
    <property type="entry name" value="PAP2/HPO_sf"/>
</dbReference>